<evidence type="ECO:0000313" key="2">
    <source>
        <dbReference type="Proteomes" id="UP000599523"/>
    </source>
</evidence>
<accession>A0A972F8J6</accession>
<dbReference type="EMBL" id="WTVM01000095">
    <property type="protein sequence ID" value="NMG04108.1"/>
    <property type="molecule type" value="Genomic_DNA"/>
</dbReference>
<keyword evidence="2" id="KW-1185">Reference proteome</keyword>
<name>A0A972F8J6_9RHOO</name>
<evidence type="ECO:0000313" key="1">
    <source>
        <dbReference type="EMBL" id="NMG04108.1"/>
    </source>
</evidence>
<gene>
    <name evidence="1" type="ORF">GPA21_14205</name>
</gene>
<dbReference type="Proteomes" id="UP000599523">
    <property type="component" value="Unassembled WGS sequence"/>
</dbReference>
<reference evidence="1" key="1">
    <citation type="submission" date="2019-12" db="EMBL/GenBank/DDBJ databases">
        <title>Comparative genomics gives insights into the taxonomy of the Azoarcus-Aromatoleum group and reveals separate origins of nif in the plant-associated Azoarcus and non-plant-associated Aromatoleum sub-groups.</title>
        <authorList>
            <person name="Lafos M."/>
            <person name="Maluk M."/>
            <person name="Batista M."/>
            <person name="Junghare M."/>
            <person name="Carmona M."/>
            <person name="Faoro H."/>
            <person name="Cruz L.M."/>
            <person name="Battistoni F."/>
            <person name="De Souza E."/>
            <person name="Pedrosa F."/>
            <person name="Chen W.-M."/>
            <person name="Poole P.S."/>
            <person name="Dixon R.A."/>
            <person name="James E.K."/>
        </authorList>
    </citation>
    <scope>NUCLEOTIDE SEQUENCE</scope>
    <source>
        <strain evidence="1">NSC3</strain>
    </source>
</reference>
<organism evidence="1 2">
    <name type="scientific">Azoarcus taiwanensis</name>
    <dbReference type="NCBI Taxonomy" id="666964"/>
    <lineage>
        <taxon>Bacteria</taxon>
        <taxon>Pseudomonadati</taxon>
        <taxon>Pseudomonadota</taxon>
        <taxon>Betaproteobacteria</taxon>
        <taxon>Rhodocyclales</taxon>
        <taxon>Zoogloeaceae</taxon>
        <taxon>Azoarcus</taxon>
    </lineage>
</organism>
<sequence length="131" mass="14084">MTKTTLSTSQGPVVLEVDGDPWITVDLQGARLHFDPLSLGLENNIVLLSVREGALVLTFPSPSEAEAALGKIKTALPHLRIESESPPPEKPCRCEHECDCGFDAAERALAAFEEASAAAPKTPPRRVATRR</sequence>
<dbReference type="RefSeq" id="WP_168988794.1">
    <property type="nucleotide sequence ID" value="NZ_CAWPHM010000325.1"/>
</dbReference>
<protein>
    <submittedName>
        <fullName evidence="1">Uncharacterized protein</fullName>
    </submittedName>
</protein>
<proteinExistence type="predicted"/>
<dbReference type="AlphaFoldDB" id="A0A972F8J6"/>
<comment type="caution">
    <text evidence="1">The sequence shown here is derived from an EMBL/GenBank/DDBJ whole genome shotgun (WGS) entry which is preliminary data.</text>
</comment>